<evidence type="ECO:0000313" key="2">
    <source>
        <dbReference type="Proteomes" id="UP000276776"/>
    </source>
</evidence>
<accession>A0A0N5CJF8</accession>
<dbReference type="Proteomes" id="UP000276776">
    <property type="component" value="Unassembled WGS sequence"/>
</dbReference>
<keyword evidence="2" id="KW-1185">Reference proteome</keyword>
<reference evidence="3" key="1">
    <citation type="submission" date="2017-02" db="UniProtKB">
        <authorList>
            <consortium name="WormBaseParasite"/>
        </authorList>
    </citation>
    <scope>IDENTIFICATION</scope>
</reference>
<name>A0A0N5CJF8_THECL</name>
<sequence>MISELSSEESSKKTVSTPSRLIFDTKIKVLTEYLRSGYLTTFPIAHGPRVIDLQFRICLQEFHETDPLLQIICLTDIRKELTGLICIRFFTIKSSEDWAEILHETRTTQFTSTYVIYGDDQFLQSLANTESNIYKETFIGINIIIGYEINSFLEFSGWINRLRSLTVDEHVRSQDLALCHQDFEIKTTTKYSVMYSKWILYMGTKYFHQLIDDNPKIMEVRLDYSHETVANALCLSLHNKYNCKMCEDIHEMCNVIELVYLFKPINMDIAMESIANHLLRVIYERWAELPLDYLVKILVLPKISGLKELKIAVRSVIVQLHEDQFYYQYNERSTGTRSVLYGRLISKGDLNETCKPVRSELEKFAEMKRKLNIAQKTVEYIEKAI</sequence>
<organism evidence="3">
    <name type="scientific">Thelazia callipaeda</name>
    <name type="common">Oriental eyeworm</name>
    <name type="synonym">Parasitic nematode</name>
    <dbReference type="NCBI Taxonomy" id="103827"/>
    <lineage>
        <taxon>Eukaryota</taxon>
        <taxon>Metazoa</taxon>
        <taxon>Ecdysozoa</taxon>
        <taxon>Nematoda</taxon>
        <taxon>Chromadorea</taxon>
        <taxon>Rhabditida</taxon>
        <taxon>Spirurina</taxon>
        <taxon>Spiruromorpha</taxon>
        <taxon>Thelazioidea</taxon>
        <taxon>Thelaziidae</taxon>
        <taxon>Thelazia</taxon>
    </lineage>
</organism>
<reference evidence="1 2" key="2">
    <citation type="submission" date="2018-11" db="EMBL/GenBank/DDBJ databases">
        <authorList>
            <consortium name="Pathogen Informatics"/>
        </authorList>
    </citation>
    <scope>NUCLEOTIDE SEQUENCE [LARGE SCALE GENOMIC DNA]</scope>
</reference>
<dbReference type="EMBL" id="UYYF01000010">
    <property type="protein sequence ID" value="VDM95023.1"/>
    <property type="molecule type" value="Genomic_DNA"/>
</dbReference>
<dbReference type="WBParaSite" id="TCLT_0000016301-mRNA-1">
    <property type="protein sequence ID" value="TCLT_0000016301-mRNA-1"/>
    <property type="gene ID" value="TCLT_0000016301"/>
</dbReference>
<proteinExistence type="predicted"/>
<dbReference type="OMA" id="MLYMSTK"/>
<gene>
    <name evidence="1" type="ORF">TCLT_LOCUS164</name>
</gene>
<dbReference type="OrthoDB" id="5834200at2759"/>
<evidence type="ECO:0000313" key="3">
    <source>
        <dbReference type="WBParaSite" id="TCLT_0000016301-mRNA-1"/>
    </source>
</evidence>
<protein>
    <submittedName>
        <fullName evidence="3">BTB domain-containing protein</fullName>
    </submittedName>
</protein>
<evidence type="ECO:0000313" key="1">
    <source>
        <dbReference type="EMBL" id="VDM95023.1"/>
    </source>
</evidence>
<dbReference type="AlphaFoldDB" id="A0A0N5CJF8"/>